<evidence type="ECO:0000256" key="3">
    <source>
        <dbReference type="ARBA" id="ARBA00023004"/>
    </source>
</evidence>
<evidence type="ECO:0000313" key="8">
    <source>
        <dbReference type="Proteomes" id="UP001181355"/>
    </source>
</evidence>
<sequence>MRMRKLGIGRLSWLASRCVATKLQAVNVEFSDCSIHLHQMTSFMSRMILSLSVCLGIGMSLSACGGGGSGGGAVNTSTPSSNSSTSTTGNNTGLQGLGPNSLGQNPNSDGYYPDANGRYPDKNGIYPDTNGNYPTPAQVGYYENANGVARSYSTAGPLDLNNPFFKPFGNGRSCVTCHDPSAGFSLTPELAQKKFFASNGSDPLFTMNDAAVSPKARANSLAEKEIAFAMLLNKGLFRIGMKIPESAEFELQSVDDPYDFAGPNELSFFRRPLPSANLKFLSHVMWDGRDTLLDPSSTNCIPGGICYAALDLNLARQANNATLGHAQAAQGLSAAEQRSIVEFEKTLFSAQIFSPTAGFLDVAGAAGGAEALSKANFTFGMNDLEKGNFTTGAPFNRTVMTNFSTWLAFTGTTNPSIHAVRQSIARGEVLFNTRVFHRTPQVGAPNDLNIPLTRVTCSSCHNTPQVGGASAPLAVSIFTSEASLRTPDLPLYVLRHKATGATQKTTDPGIAMHTGKWEDIGRFKVPSLRGLSARAPYFHNGSAETLLDVVFYYDTTFQIGFTGQEVNDLVAFLSSL</sequence>
<evidence type="ECO:0000259" key="6">
    <source>
        <dbReference type="PROSITE" id="PS51007"/>
    </source>
</evidence>
<dbReference type="Proteomes" id="UP001181355">
    <property type="component" value="Chromosome"/>
</dbReference>
<gene>
    <name evidence="7" type="ORF">RF679_14600</name>
</gene>
<evidence type="ECO:0000313" key="7">
    <source>
        <dbReference type="EMBL" id="WMW79866.1"/>
    </source>
</evidence>
<reference evidence="7" key="1">
    <citation type="submission" date="2023-09" db="EMBL/GenBank/DDBJ databases">
        <title>Undibacterium sp. 20NA77.5 isolated from freshwater.</title>
        <authorList>
            <person name="Le V."/>
            <person name="Ko S.-R."/>
            <person name="Ahn C.-Y."/>
            <person name="Oh H.-M."/>
        </authorList>
    </citation>
    <scope>NUCLEOTIDE SEQUENCE</scope>
    <source>
        <strain evidence="7">20NA77.5</strain>
    </source>
</reference>
<feature type="domain" description="Cytochrome c" evidence="6">
    <location>
        <begin position="422"/>
        <end position="576"/>
    </location>
</feature>
<evidence type="ECO:0000256" key="2">
    <source>
        <dbReference type="ARBA" id="ARBA00022723"/>
    </source>
</evidence>
<protein>
    <submittedName>
        <fullName evidence="7">Cytochrome C</fullName>
    </submittedName>
</protein>
<feature type="compositionally biased region" description="Low complexity" evidence="5">
    <location>
        <begin position="75"/>
        <end position="93"/>
    </location>
</feature>
<keyword evidence="2 4" id="KW-0479">Metal-binding</keyword>
<dbReference type="PANTHER" id="PTHR30600">
    <property type="entry name" value="CYTOCHROME C PEROXIDASE-RELATED"/>
    <property type="match status" value="1"/>
</dbReference>
<organism evidence="7 8">
    <name type="scientific">Undibacterium cyanobacteriorum</name>
    <dbReference type="NCBI Taxonomy" id="3073561"/>
    <lineage>
        <taxon>Bacteria</taxon>
        <taxon>Pseudomonadati</taxon>
        <taxon>Pseudomonadota</taxon>
        <taxon>Betaproteobacteria</taxon>
        <taxon>Burkholderiales</taxon>
        <taxon>Oxalobacteraceae</taxon>
        <taxon>Undibacterium</taxon>
    </lineage>
</organism>
<dbReference type="EMBL" id="CP133720">
    <property type="protein sequence ID" value="WMW79866.1"/>
    <property type="molecule type" value="Genomic_DNA"/>
</dbReference>
<dbReference type="InterPro" id="IPR009056">
    <property type="entry name" value="Cyt_c-like_dom"/>
</dbReference>
<accession>A0ABY9RF62</accession>
<feature type="region of interest" description="Disordered" evidence="5">
    <location>
        <begin position="70"/>
        <end position="130"/>
    </location>
</feature>
<proteinExistence type="predicted"/>
<dbReference type="RefSeq" id="WP_309481359.1">
    <property type="nucleotide sequence ID" value="NZ_CP133720.1"/>
</dbReference>
<dbReference type="InterPro" id="IPR051395">
    <property type="entry name" value="Cytochrome_c_Peroxidase/MauG"/>
</dbReference>
<evidence type="ECO:0000256" key="5">
    <source>
        <dbReference type="SAM" id="MobiDB-lite"/>
    </source>
</evidence>
<keyword evidence="8" id="KW-1185">Reference proteome</keyword>
<dbReference type="Gene3D" id="1.10.760.10">
    <property type="entry name" value="Cytochrome c-like domain"/>
    <property type="match status" value="2"/>
</dbReference>
<evidence type="ECO:0000256" key="4">
    <source>
        <dbReference type="PROSITE-ProRule" id="PRU00433"/>
    </source>
</evidence>
<keyword evidence="3 4" id="KW-0408">Iron</keyword>
<dbReference type="InterPro" id="IPR036909">
    <property type="entry name" value="Cyt_c-like_dom_sf"/>
</dbReference>
<dbReference type="PROSITE" id="PS51007">
    <property type="entry name" value="CYTC"/>
    <property type="match status" value="1"/>
</dbReference>
<dbReference type="SUPFAM" id="SSF46626">
    <property type="entry name" value="Cytochrome c"/>
    <property type="match status" value="1"/>
</dbReference>
<evidence type="ECO:0000256" key="1">
    <source>
        <dbReference type="ARBA" id="ARBA00022617"/>
    </source>
</evidence>
<keyword evidence="1 4" id="KW-0349">Heme</keyword>
<name>A0ABY9RF62_9BURK</name>